<dbReference type="EMBL" id="JACHMI010000001">
    <property type="protein sequence ID" value="MBB6550560.1"/>
    <property type="molecule type" value="Genomic_DNA"/>
</dbReference>
<organism evidence="3 4">
    <name type="scientific">Nonomuraea rubra</name>
    <dbReference type="NCBI Taxonomy" id="46180"/>
    <lineage>
        <taxon>Bacteria</taxon>
        <taxon>Bacillati</taxon>
        <taxon>Actinomycetota</taxon>
        <taxon>Actinomycetes</taxon>
        <taxon>Streptosporangiales</taxon>
        <taxon>Streptosporangiaceae</taxon>
        <taxon>Nonomuraea</taxon>
    </lineage>
</organism>
<sequence length="297" mass="31332">MRIGLFVDEKGPSLDVIVDQSRAAATAGFAGVWLGQRDGRDALTTLAVAGRQVSGIELGTAVVPSYPRHPLALAAQALTVQEAVGGRLSLGLGVSHRHIIEEQYGLSFDRPVRHLREYLSALVPLLKGETVTYKGETLQAAGAVDIAAAARPSVLVGALGPAMLRVAGELADGTITTWANAAALSDHVVPAITRAAGRRTPRVVASTVVCVTSHEDDRRHWVAENFGMVAQLPSYRAVLDRGRAAGPQDTVVIGDEIVVERQVRRLFDAGATELVVMLLGSEDEQTRSTALLADLAG</sequence>
<dbReference type="PANTHER" id="PTHR43244">
    <property type="match status" value="1"/>
</dbReference>
<dbReference type="RefSeq" id="WP_185104813.1">
    <property type="nucleotide sequence ID" value="NZ_BAAAXY010000045.1"/>
</dbReference>
<evidence type="ECO:0000256" key="1">
    <source>
        <dbReference type="ARBA" id="ARBA00023002"/>
    </source>
</evidence>
<gene>
    <name evidence="3" type="ORF">HD593_005355</name>
</gene>
<dbReference type="SUPFAM" id="SSF51679">
    <property type="entry name" value="Bacterial luciferase-like"/>
    <property type="match status" value="1"/>
</dbReference>
<reference evidence="3 4" key="1">
    <citation type="submission" date="2020-08" db="EMBL/GenBank/DDBJ databases">
        <title>Sequencing the genomes of 1000 actinobacteria strains.</title>
        <authorList>
            <person name="Klenk H.-P."/>
        </authorList>
    </citation>
    <scope>NUCLEOTIDE SEQUENCE [LARGE SCALE GENOMIC DNA]</scope>
    <source>
        <strain evidence="3 4">DSM 43768</strain>
    </source>
</reference>
<keyword evidence="1" id="KW-0560">Oxidoreductase</keyword>
<evidence type="ECO:0000313" key="4">
    <source>
        <dbReference type="Proteomes" id="UP000565579"/>
    </source>
</evidence>
<protein>
    <submittedName>
        <fullName evidence="3">F420-dependent oxidoreductase-like protein</fullName>
    </submittedName>
</protein>
<keyword evidence="4" id="KW-1185">Reference proteome</keyword>
<dbReference type="NCBIfam" id="TIGR03564">
    <property type="entry name" value="F420_MSMEG_4879"/>
    <property type="match status" value="1"/>
</dbReference>
<dbReference type="InterPro" id="IPR050564">
    <property type="entry name" value="F420-G6PD/mer"/>
</dbReference>
<dbReference type="Gene3D" id="3.20.20.30">
    <property type="entry name" value="Luciferase-like domain"/>
    <property type="match status" value="1"/>
</dbReference>
<dbReference type="Proteomes" id="UP000565579">
    <property type="component" value="Unassembled WGS sequence"/>
</dbReference>
<dbReference type="Pfam" id="PF00296">
    <property type="entry name" value="Bac_luciferase"/>
    <property type="match status" value="1"/>
</dbReference>
<evidence type="ECO:0000259" key="2">
    <source>
        <dbReference type="Pfam" id="PF00296"/>
    </source>
</evidence>
<dbReference type="InterPro" id="IPR011251">
    <property type="entry name" value="Luciferase-like_dom"/>
</dbReference>
<proteinExistence type="predicted"/>
<dbReference type="InterPro" id="IPR019910">
    <property type="entry name" value="Lucif-like_OxRdtase_MSMEG_4879"/>
</dbReference>
<dbReference type="InterPro" id="IPR036661">
    <property type="entry name" value="Luciferase-like_sf"/>
</dbReference>
<comment type="caution">
    <text evidence="3">The sequence shown here is derived from an EMBL/GenBank/DDBJ whole genome shotgun (WGS) entry which is preliminary data.</text>
</comment>
<feature type="domain" description="Luciferase-like" evidence="2">
    <location>
        <begin position="9"/>
        <end position="243"/>
    </location>
</feature>
<dbReference type="CDD" id="cd01097">
    <property type="entry name" value="Tetrahydromethanopterin_reductase"/>
    <property type="match status" value="1"/>
</dbReference>
<evidence type="ECO:0000313" key="3">
    <source>
        <dbReference type="EMBL" id="MBB6550560.1"/>
    </source>
</evidence>
<dbReference type="GO" id="GO:0016705">
    <property type="term" value="F:oxidoreductase activity, acting on paired donors, with incorporation or reduction of molecular oxygen"/>
    <property type="evidence" value="ECO:0007669"/>
    <property type="project" value="InterPro"/>
</dbReference>
<dbReference type="PANTHER" id="PTHR43244:SF1">
    <property type="entry name" value="5,10-METHYLENETETRAHYDROMETHANOPTERIN REDUCTASE"/>
    <property type="match status" value="1"/>
</dbReference>
<dbReference type="AlphaFoldDB" id="A0A7X0U0P5"/>
<name>A0A7X0U0P5_9ACTN</name>
<accession>A0A7X0U0P5</accession>